<sequence>MTTGPLKSKPKSPPQSIHSCIHRHTPTSETFLPKRLLFSAEIASDTSPPETTMSSTKGNTGANVLGAKDANLPVAAAAVPDSKDSSVKSMEYHRQVLQSKMEAQQSGTNYVSPSDEIMSPCTAKLNALRNKQVGKVKPKSLFAQASSKRLRGSEGLFGSKADSSPSNNA</sequence>
<organism evidence="2 3">
    <name type="scientific">Diaporthe vaccinii</name>
    <dbReference type="NCBI Taxonomy" id="105482"/>
    <lineage>
        <taxon>Eukaryota</taxon>
        <taxon>Fungi</taxon>
        <taxon>Dikarya</taxon>
        <taxon>Ascomycota</taxon>
        <taxon>Pezizomycotina</taxon>
        <taxon>Sordariomycetes</taxon>
        <taxon>Sordariomycetidae</taxon>
        <taxon>Diaporthales</taxon>
        <taxon>Diaporthaceae</taxon>
        <taxon>Diaporthe</taxon>
        <taxon>Diaporthe eres species complex</taxon>
    </lineage>
</organism>
<feature type="region of interest" description="Disordered" evidence="1">
    <location>
        <begin position="137"/>
        <end position="169"/>
    </location>
</feature>
<accession>A0ABR4F6I8</accession>
<comment type="caution">
    <text evidence="2">The sequence shown here is derived from an EMBL/GenBank/DDBJ whole genome shotgun (WGS) entry which is preliminary data.</text>
</comment>
<dbReference type="InterPro" id="IPR007727">
    <property type="entry name" value="Spo12"/>
</dbReference>
<feature type="region of interest" description="Disordered" evidence="1">
    <location>
        <begin position="1"/>
        <end position="26"/>
    </location>
</feature>
<evidence type="ECO:0008006" key="4">
    <source>
        <dbReference type="Google" id="ProtNLM"/>
    </source>
</evidence>
<gene>
    <name evidence="2" type="ORF">FJTKL_15457</name>
</gene>
<evidence type="ECO:0000256" key="1">
    <source>
        <dbReference type="SAM" id="MobiDB-lite"/>
    </source>
</evidence>
<dbReference type="EMBL" id="JBAWTH010000009">
    <property type="protein sequence ID" value="KAL2290317.1"/>
    <property type="molecule type" value="Genomic_DNA"/>
</dbReference>
<dbReference type="Proteomes" id="UP001600888">
    <property type="component" value="Unassembled WGS sequence"/>
</dbReference>
<proteinExistence type="predicted"/>
<feature type="region of interest" description="Disordered" evidence="1">
    <location>
        <begin position="41"/>
        <end position="65"/>
    </location>
</feature>
<name>A0ABR4F6I8_9PEZI</name>
<dbReference type="Pfam" id="PF05032">
    <property type="entry name" value="Spo12"/>
    <property type="match status" value="1"/>
</dbReference>
<feature type="compositionally biased region" description="Polar residues" evidence="1">
    <location>
        <begin position="44"/>
        <end position="62"/>
    </location>
</feature>
<evidence type="ECO:0000313" key="2">
    <source>
        <dbReference type="EMBL" id="KAL2290317.1"/>
    </source>
</evidence>
<keyword evidence="3" id="KW-1185">Reference proteome</keyword>
<evidence type="ECO:0000313" key="3">
    <source>
        <dbReference type="Proteomes" id="UP001600888"/>
    </source>
</evidence>
<protein>
    <recommendedName>
        <fullName evidence="4">Spo12-like protein</fullName>
    </recommendedName>
</protein>
<reference evidence="2 3" key="1">
    <citation type="submission" date="2024-03" db="EMBL/GenBank/DDBJ databases">
        <title>A high-quality draft genome sequence of Diaporthe vaccinii, a causative agent of upright dieback and viscid rot disease in cranberry plants.</title>
        <authorList>
            <person name="Sarrasin M."/>
            <person name="Lang B.F."/>
            <person name="Burger G."/>
        </authorList>
    </citation>
    <scope>NUCLEOTIDE SEQUENCE [LARGE SCALE GENOMIC DNA]</scope>
    <source>
        <strain evidence="2 3">IS7</strain>
    </source>
</reference>